<dbReference type="STRING" id="1458985.BJP34_09035"/>
<dbReference type="AlphaFoldDB" id="A0A1D8TPL6"/>
<protein>
    <recommendedName>
        <fullName evidence="1">Polysaccharide pyruvyl transferase domain-containing protein</fullName>
    </recommendedName>
</protein>
<feature type="domain" description="Polysaccharide pyruvyl transferase" evidence="1">
    <location>
        <begin position="14"/>
        <end position="320"/>
    </location>
</feature>
<evidence type="ECO:0000259" key="1">
    <source>
        <dbReference type="Pfam" id="PF04230"/>
    </source>
</evidence>
<dbReference type="PANTHER" id="PTHR36836:SF1">
    <property type="entry name" value="COLANIC ACID BIOSYNTHESIS PROTEIN WCAK"/>
    <property type="match status" value="1"/>
</dbReference>
<name>A0A1D8TPL6_9CYAN</name>
<dbReference type="KEGG" id="mpro:BJP34_09035"/>
<dbReference type="EMBL" id="CP017599">
    <property type="protein sequence ID" value="AOW99581.1"/>
    <property type="molecule type" value="Genomic_DNA"/>
</dbReference>
<proteinExistence type="predicted"/>
<accession>A0A1D8TPL6</accession>
<organism evidence="2 3">
    <name type="scientific">Moorena producens PAL-8-15-08-1</name>
    <dbReference type="NCBI Taxonomy" id="1458985"/>
    <lineage>
        <taxon>Bacteria</taxon>
        <taxon>Bacillati</taxon>
        <taxon>Cyanobacteriota</taxon>
        <taxon>Cyanophyceae</taxon>
        <taxon>Coleofasciculales</taxon>
        <taxon>Coleofasciculaceae</taxon>
        <taxon>Moorena</taxon>
    </lineage>
</organism>
<sequence>MKKITVLGNFSGRNAGDAAILGNLLDDIAAAHPDALFIVPTLNPRFVKRHFGHHNIKALGLMPWNGAVKIFGLPTFRAMLQADLVLVTDNILFDRKLLNPLFNYLSTISLIAPACKARGIPIALYNASLGPITTSLGKYALQRVLDASPMLILRDEQSKQLLDQQKLNYQDVYINADCAINTTPPPTERMEEIIGKEGLFKNPKGTIGFNINAYIDNWRKDNKTFGREPFLQAIGSTLDRLIEELDIEIMYTITQVMDTKITNESLKYVKRRDRIRVISNATYTYQEIAGLLQRVEVHVGMRTHSVILASGVLTPVVGINSYPKTAGFMKTIGQDNWLINFDELTTNTLTNLIKSACEQRHETRAAMTPLVQREQAKARSSVELVSQLLAQGQQSEVQVTA</sequence>
<reference evidence="3" key="1">
    <citation type="submission" date="2016-10" db="EMBL/GenBank/DDBJ databases">
        <title>Comparative genomics uncovers the prolific and rare metabolic potential of the cyanobacterial genus Moorea.</title>
        <authorList>
            <person name="Leao T."/>
            <person name="Castelao G."/>
            <person name="Korobeynikov A."/>
            <person name="Monroe E.A."/>
            <person name="Podell S."/>
            <person name="Glukhov E."/>
            <person name="Allen E."/>
            <person name="Gerwick W.H."/>
            <person name="Gerwick L."/>
        </authorList>
    </citation>
    <scope>NUCLEOTIDE SEQUENCE [LARGE SCALE GENOMIC DNA]</scope>
    <source>
        <strain evidence="3">PAL-8-15-08-1</strain>
    </source>
</reference>
<evidence type="ECO:0000313" key="2">
    <source>
        <dbReference type="EMBL" id="AOW99581.1"/>
    </source>
</evidence>
<evidence type="ECO:0000313" key="3">
    <source>
        <dbReference type="Proteomes" id="UP000177870"/>
    </source>
</evidence>
<dbReference type="PANTHER" id="PTHR36836">
    <property type="entry name" value="COLANIC ACID BIOSYNTHESIS PROTEIN WCAK"/>
    <property type="match status" value="1"/>
</dbReference>
<dbReference type="InterPro" id="IPR007345">
    <property type="entry name" value="Polysacch_pyruvyl_Trfase"/>
</dbReference>
<gene>
    <name evidence="2" type="ORF">BJP34_09035</name>
</gene>
<dbReference type="OrthoDB" id="5428760at2"/>
<dbReference type="Pfam" id="PF04230">
    <property type="entry name" value="PS_pyruv_trans"/>
    <property type="match status" value="1"/>
</dbReference>
<dbReference type="RefSeq" id="WP_070392062.1">
    <property type="nucleotide sequence ID" value="NZ_CP017599.1"/>
</dbReference>
<dbReference type="Proteomes" id="UP000177870">
    <property type="component" value="Chromosome"/>
</dbReference>